<dbReference type="OrthoDB" id="71437at2759"/>
<dbReference type="PANTHER" id="PTHR22842:SF3">
    <property type="entry name" value="WD REPEAT DOMAIN-CONTAINING PROTEIN 83"/>
    <property type="match status" value="1"/>
</dbReference>
<dbReference type="PhylomeDB" id="E9I3V1"/>
<accession>E9I3V1</accession>
<protein>
    <recommendedName>
        <fullName evidence="4">WD repeat domain-containing protein 83</fullName>
    </recommendedName>
    <alternativeName>
        <fullName evidence="5">Mitogen-activated protein kinase organizer 1</fullName>
    </alternativeName>
</protein>
<evidence type="ECO:0000313" key="7">
    <source>
        <dbReference type="EMBL" id="EFX61329.1"/>
    </source>
</evidence>
<dbReference type="SMART" id="SM00320">
    <property type="entry name" value="WD40"/>
    <property type="match status" value="3"/>
</dbReference>
<dbReference type="KEGG" id="dpx:DAPPUDRAFT_69897"/>
<dbReference type="Pfam" id="PF00400">
    <property type="entry name" value="WD40"/>
    <property type="match status" value="2"/>
</dbReference>
<keyword evidence="2" id="KW-0963">Cytoplasm</keyword>
<dbReference type="InParanoid" id="E9I3V1"/>
<proteinExistence type="inferred from homology"/>
<keyword evidence="8" id="KW-1185">Reference proteome</keyword>
<dbReference type="STRING" id="6669.E9I3V1"/>
<dbReference type="GO" id="GO:0071013">
    <property type="term" value="C:catalytic step 2 spliceosome"/>
    <property type="evidence" value="ECO:0000318"/>
    <property type="project" value="GO_Central"/>
</dbReference>
<dbReference type="EMBL" id="GL734760">
    <property type="protein sequence ID" value="EFX61329.1"/>
    <property type="molecule type" value="Genomic_DNA"/>
</dbReference>
<evidence type="ECO:0000256" key="2">
    <source>
        <dbReference type="ARBA" id="ARBA00022490"/>
    </source>
</evidence>
<dbReference type="InterPro" id="IPR036322">
    <property type="entry name" value="WD40_repeat_dom_sf"/>
</dbReference>
<dbReference type="eggNOG" id="KOG0316">
    <property type="taxonomic scope" value="Eukaryota"/>
</dbReference>
<feature type="repeat" description="WD" evidence="6">
    <location>
        <begin position="135"/>
        <end position="167"/>
    </location>
</feature>
<evidence type="ECO:0000256" key="6">
    <source>
        <dbReference type="PROSITE-ProRule" id="PRU00221"/>
    </source>
</evidence>
<dbReference type="InterPro" id="IPR051980">
    <property type="entry name" value="WD_repeat_MORG1"/>
</dbReference>
<dbReference type="PROSITE" id="PS50294">
    <property type="entry name" value="WD_REPEATS_REGION"/>
    <property type="match status" value="1"/>
</dbReference>
<dbReference type="GO" id="GO:0005737">
    <property type="term" value="C:cytoplasm"/>
    <property type="evidence" value="ECO:0007669"/>
    <property type="project" value="UniProtKB-SubCell"/>
</dbReference>
<gene>
    <name evidence="7" type="ORF">DAPPUDRAFT_69897</name>
</gene>
<evidence type="ECO:0000256" key="5">
    <source>
        <dbReference type="ARBA" id="ARBA00042222"/>
    </source>
</evidence>
<evidence type="ECO:0000256" key="3">
    <source>
        <dbReference type="ARBA" id="ARBA00038145"/>
    </source>
</evidence>
<dbReference type="SUPFAM" id="SSF50978">
    <property type="entry name" value="WD40 repeat-like"/>
    <property type="match status" value="1"/>
</dbReference>
<comment type="similarity">
    <text evidence="3">Belongs to the WD repeat MORG1 family.</text>
</comment>
<dbReference type="InterPro" id="IPR001680">
    <property type="entry name" value="WD40_rpt"/>
</dbReference>
<evidence type="ECO:0000256" key="4">
    <source>
        <dbReference type="ARBA" id="ARBA00040453"/>
    </source>
</evidence>
<dbReference type="Gene3D" id="2.130.10.10">
    <property type="entry name" value="YVTN repeat-like/Quinoprotein amine dehydrogenase"/>
    <property type="match status" value="1"/>
</dbReference>
<dbReference type="PANTHER" id="PTHR22842">
    <property type="entry name" value="WD40 REPEAT PROTEIN"/>
    <property type="match status" value="1"/>
</dbReference>
<dbReference type="HOGENOM" id="CLU_092143_0_0_1"/>
<dbReference type="PROSITE" id="PS50082">
    <property type="entry name" value="WD_REPEATS_2"/>
    <property type="match status" value="1"/>
</dbReference>
<comment type="subcellular location">
    <subcellularLocation>
        <location evidence="1">Cytoplasm</location>
    </subcellularLocation>
</comment>
<feature type="non-terminal residue" evidence="7">
    <location>
        <position position="1"/>
    </location>
</feature>
<keyword evidence="6" id="KW-0853">WD repeat</keyword>
<dbReference type="AlphaFoldDB" id="E9I3V1"/>
<organism evidence="7 8">
    <name type="scientific">Daphnia pulex</name>
    <name type="common">Water flea</name>
    <dbReference type="NCBI Taxonomy" id="6669"/>
    <lineage>
        <taxon>Eukaryota</taxon>
        <taxon>Metazoa</taxon>
        <taxon>Ecdysozoa</taxon>
        <taxon>Arthropoda</taxon>
        <taxon>Crustacea</taxon>
        <taxon>Branchiopoda</taxon>
        <taxon>Diplostraca</taxon>
        <taxon>Cladocera</taxon>
        <taxon>Anomopoda</taxon>
        <taxon>Daphniidae</taxon>
        <taxon>Daphnia</taxon>
    </lineage>
</organism>
<reference evidence="7 8" key="1">
    <citation type="journal article" date="2011" name="Science">
        <title>The ecoresponsive genome of Daphnia pulex.</title>
        <authorList>
            <person name="Colbourne J.K."/>
            <person name="Pfrender M.E."/>
            <person name="Gilbert D."/>
            <person name="Thomas W.K."/>
            <person name="Tucker A."/>
            <person name="Oakley T.H."/>
            <person name="Tokishita S."/>
            <person name="Aerts A."/>
            <person name="Arnold G.J."/>
            <person name="Basu M.K."/>
            <person name="Bauer D.J."/>
            <person name="Caceres C.E."/>
            <person name="Carmel L."/>
            <person name="Casola C."/>
            <person name="Choi J.H."/>
            <person name="Detter J.C."/>
            <person name="Dong Q."/>
            <person name="Dusheyko S."/>
            <person name="Eads B.D."/>
            <person name="Frohlich T."/>
            <person name="Geiler-Samerotte K.A."/>
            <person name="Gerlach D."/>
            <person name="Hatcher P."/>
            <person name="Jogdeo S."/>
            <person name="Krijgsveld J."/>
            <person name="Kriventseva E.V."/>
            <person name="Kultz D."/>
            <person name="Laforsch C."/>
            <person name="Lindquist E."/>
            <person name="Lopez J."/>
            <person name="Manak J.R."/>
            <person name="Muller J."/>
            <person name="Pangilinan J."/>
            <person name="Patwardhan R.P."/>
            <person name="Pitluck S."/>
            <person name="Pritham E.J."/>
            <person name="Rechtsteiner A."/>
            <person name="Rho M."/>
            <person name="Rogozin I.B."/>
            <person name="Sakarya O."/>
            <person name="Salamov A."/>
            <person name="Schaack S."/>
            <person name="Shapiro H."/>
            <person name="Shiga Y."/>
            <person name="Skalitzky C."/>
            <person name="Smith Z."/>
            <person name="Souvorov A."/>
            <person name="Sung W."/>
            <person name="Tang Z."/>
            <person name="Tsuchiya D."/>
            <person name="Tu H."/>
            <person name="Vos H."/>
            <person name="Wang M."/>
            <person name="Wolf Y.I."/>
            <person name="Yamagata H."/>
            <person name="Yamada T."/>
            <person name="Ye Y."/>
            <person name="Shaw J.R."/>
            <person name="Andrews J."/>
            <person name="Crease T.J."/>
            <person name="Tang H."/>
            <person name="Lucas S.M."/>
            <person name="Robertson H.M."/>
            <person name="Bork P."/>
            <person name="Koonin E.V."/>
            <person name="Zdobnov E.M."/>
            <person name="Grigoriev I.V."/>
            <person name="Lynch M."/>
            <person name="Boore J.L."/>
        </authorList>
    </citation>
    <scope>NUCLEOTIDE SEQUENCE [LARGE SCALE GENOMIC DNA]</scope>
</reference>
<evidence type="ECO:0000256" key="1">
    <source>
        <dbReference type="ARBA" id="ARBA00004496"/>
    </source>
</evidence>
<dbReference type="Proteomes" id="UP000000305">
    <property type="component" value="Unassembled WGS sequence"/>
</dbReference>
<dbReference type="InterPro" id="IPR015943">
    <property type="entry name" value="WD40/YVTN_repeat-like_dom_sf"/>
</dbReference>
<dbReference type="GO" id="GO:0000398">
    <property type="term" value="P:mRNA splicing, via spliceosome"/>
    <property type="evidence" value="ECO:0000318"/>
    <property type="project" value="GO_Central"/>
</dbReference>
<name>E9I3V1_DAPPU</name>
<evidence type="ECO:0000313" key="8">
    <source>
        <dbReference type="Proteomes" id="UP000000305"/>
    </source>
</evidence>
<sequence length="167" mass="18582">RNDSYHPIEIIKGFKDSVSQVRAQEFKVICASMDGSVKVFDIRKGEVTTDTLSEAVQRFDIANSRKAYVASATNNHLYLIEAATGIKIQEYSGHHVDQYTVDVLFNPKDTHLVTGSADGSLFVYDIMKPKPIKQIKAHDKVLSAIDLHESAGWVTASHDGTVAYWKI</sequence>